<accession>A0ABT5BPC4</accession>
<evidence type="ECO:0008006" key="3">
    <source>
        <dbReference type="Google" id="ProtNLM"/>
    </source>
</evidence>
<reference evidence="1 2" key="1">
    <citation type="submission" date="2022-11" db="EMBL/GenBank/DDBJ databases">
        <title>Minimal conservation of predation-associated metabolite biosynthetic gene clusters underscores biosynthetic potential of Myxococcota including descriptions for ten novel species: Archangium lansinium sp. nov., Myxococcus landrumus sp. nov., Nannocystis bai.</title>
        <authorList>
            <person name="Ahearne A."/>
            <person name="Stevens C."/>
            <person name="Dowd S."/>
        </authorList>
    </citation>
    <scope>NUCLEOTIDE SEQUENCE [LARGE SCALE GENOMIC DNA]</scope>
    <source>
        <strain evidence="1 2">NCELM</strain>
    </source>
</reference>
<dbReference type="RefSeq" id="WP_272009331.1">
    <property type="nucleotide sequence ID" value="NZ_JAQNDN010000025.1"/>
</dbReference>
<dbReference type="EMBL" id="JAQNDN010000025">
    <property type="protein sequence ID" value="MDC0674766.1"/>
    <property type="molecule type" value="Genomic_DNA"/>
</dbReference>
<organism evidence="1 2">
    <name type="scientific">Nannocystis radixulma</name>
    <dbReference type="NCBI Taxonomy" id="2995305"/>
    <lineage>
        <taxon>Bacteria</taxon>
        <taxon>Pseudomonadati</taxon>
        <taxon>Myxococcota</taxon>
        <taxon>Polyangia</taxon>
        <taxon>Nannocystales</taxon>
        <taxon>Nannocystaceae</taxon>
        <taxon>Nannocystis</taxon>
    </lineage>
</organism>
<keyword evidence="2" id="KW-1185">Reference proteome</keyword>
<gene>
    <name evidence="1" type="ORF">POL58_43860</name>
</gene>
<evidence type="ECO:0000313" key="2">
    <source>
        <dbReference type="Proteomes" id="UP001217838"/>
    </source>
</evidence>
<comment type="caution">
    <text evidence="1">The sequence shown here is derived from an EMBL/GenBank/DDBJ whole genome shotgun (WGS) entry which is preliminary data.</text>
</comment>
<sequence length="111" mass="12713">MKKYLRACDEDPEVGALALLLGAHEDAGRVGAQVRRLEGVAQHRRREVLGRKNWLFLGSDEGTRTNTIFVSLLARCQLHGIEPWAYLRDFRCVLPSWPRSRVLELAPAFWK</sequence>
<name>A0ABT5BPC4_9BACT</name>
<evidence type="ECO:0000313" key="1">
    <source>
        <dbReference type="EMBL" id="MDC0674766.1"/>
    </source>
</evidence>
<proteinExistence type="predicted"/>
<protein>
    <recommendedName>
        <fullName evidence="3">IS66 C-terminal element</fullName>
    </recommendedName>
</protein>
<dbReference type="Proteomes" id="UP001217838">
    <property type="component" value="Unassembled WGS sequence"/>
</dbReference>